<sequence>MLGEVSRSSTHSRGEWGKEDFGLERVVCTVKRECWLAIGGVQASKKWQKEEASPAATSQSSREKRKNMELGKEKKHTPRPWSSTIQQCTELREFSVQLEAHHVEEKC</sequence>
<dbReference type="EMBL" id="CM003375">
    <property type="protein sequence ID" value="KOM43610.1"/>
    <property type="molecule type" value="Genomic_DNA"/>
</dbReference>
<proteinExistence type="predicted"/>
<protein>
    <submittedName>
        <fullName evidence="2">Uncharacterized protein</fullName>
    </submittedName>
</protein>
<name>A0A0L9UL39_PHAAN</name>
<accession>A0A0L9UL39</accession>
<dbReference type="Gramene" id="KOM43610">
    <property type="protein sequence ID" value="KOM43610"/>
    <property type="gene ID" value="LR48_Vigan05g121500"/>
</dbReference>
<organism evidence="2 3">
    <name type="scientific">Phaseolus angularis</name>
    <name type="common">Azuki bean</name>
    <name type="synonym">Vigna angularis</name>
    <dbReference type="NCBI Taxonomy" id="3914"/>
    <lineage>
        <taxon>Eukaryota</taxon>
        <taxon>Viridiplantae</taxon>
        <taxon>Streptophyta</taxon>
        <taxon>Embryophyta</taxon>
        <taxon>Tracheophyta</taxon>
        <taxon>Spermatophyta</taxon>
        <taxon>Magnoliopsida</taxon>
        <taxon>eudicotyledons</taxon>
        <taxon>Gunneridae</taxon>
        <taxon>Pentapetalae</taxon>
        <taxon>rosids</taxon>
        <taxon>fabids</taxon>
        <taxon>Fabales</taxon>
        <taxon>Fabaceae</taxon>
        <taxon>Papilionoideae</taxon>
        <taxon>50 kb inversion clade</taxon>
        <taxon>NPAAA clade</taxon>
        <taxon>indigoferoid/millettioid clade</taxon>
        <taxon>Phaseoleae</taxon>
        <taxon>Vigna</taxon>
    </lineage>
</organism>
<dbReference type="Proteomes" id="UP000053144">
    <property type="component" value="Chromosome 5"/>
</dbReference>
<reference evidence="3" key="1">
    <citation type="journal article" date="2015" name="Proc. Natl. Acad. Sci. U.S.A.">
        <title>Genome sequencing of adzuki bean (Vigna angularis) provides insight into high starch and low fat accumulation and domestication.</title>
        <authorList>
            <person name="Yang K."/>
            <person name="Tian Z."/>
            <person name="Chen C."/>
            <person name="Luo L."/>
            <person name="Zhao B."/>
            <person name="Wang Z."/>
            <person name="Yu L."/>
            <person name="Li Y."/>
            <person name="Sun Y."/>
            <person name="Li W."/>
            <person name="Chen Y."/>
            <person name="Li Y."/>
            <person name="Zhang Y."/>
            <person name="Ai D."/>
            <person name="Zhao J."/>
            <person name="Shang C."/>
            <person name="Ma Y."/>
            <person name="Wu B."/>
            <person name="Wang M."/>
            <person name="Gao L."/>
            <person name="Sun D."/>
            <person name="Zhang P."/>
            <person name="Guo F."/>
            <person name="Wang W."/>
            <person name="Li Y."/>
            <person name="Wang J."/>
            <person name="Varshney R.K."/>
            <person name="Wang J."/>
            <person name="Ling H.Q."/>
            <person name="Wan P."/>
        </authorList>
    </citation>
    <scope>NUCLEOTIDE SEQUENCE</scope>
    <source>
        <strain evidence="3">cv. Jingnong 6</strain>
    </source>
</reference>
<dbReference type="AlphaFoldDB" id="A0A0L9UL39"/>
<evidence type="ECO:0000313" key="2">
    <source>
        <dbReference type="EMBL" id="KOM43610.1"/>
    </source>
</evidence>
<feature type="region of interest" description="Disordered" evidence="1">
    <location>
        <begin position="44"/>
        <end position="82"/>
    </location>
</feature>
<evidence type="ECO:0000256" key="1">
    <source>
        <dbReference type="SAM" id="MobiDB-lite"/>
    </source>
</evidence>
<evidence type="ECO:0000313" key="3">
    <source>
        <dbReference type="Proteomes" id="UP000053144"/>
    </source>
</evidence>
<gene>
    <name evidence="2" type="ORF">LR48_Vigan05g121500</name>
</gene>